<dbReference type="AlphaFoldDB" id="A0A2G5GM21"/>
<dbReference type="Proteomes" id="UP000230605">
    <property type="component" value="Unassembled WGS sequence"/>
</dbReference>
<evidence type="ECO:0000256" key="1">
    <source>
        <dbReference type="ARBA" id="ARBA00004123"/>
    </source>
</evidence>
<feature type="compositionally biased region" description="Basic and acidic residues" evidence="4">
    <location>
        <begin position="204"/>
        <end position="216"/>
    </location>
</feature>
<evidence type="ECO:0000256" key="2">
    <source>
        <dbReference type="ARBA" id="ARBA00022694"/>
    </source>
</evidence>
<dbReference type="GO" id="GO:0004526">
    <property type="term" value="F:ribonuclease P activity"/>
    <property type="evidence" value="ECO:0007669"/>
    <property type="project" value="TreeGrafter"/>
</dbReference>
<dbReference type="PANTHER" id="PTHR28256">
    <property type="entry name" value="RIBONUCLEASES P/MRP PROTEIN SUBUNIT POP7"/>
    <property type="match status" value="1"/>
</dbReference>
<dbReference type="InterPro" id="IPR014612">
    <property type="entry name" value="Pop7/Rpp20"/>
</dbReference>
<dbReference type="GO" id="GO:0006364">
    <property type="term" value="P:rRNA processing"/>
    <property type="evidence" value="ECO:0007669"/>
    <property type="project" value="TreeGrafter"/>
</dbReference>
<reference evidence="6 8" key="2">
    <citation type="submission" date="2023-09" db="EMBL/GenBank/DDBJ databases">
        <title>Complete-Gapless Cercospora beticola genome.</title>
        <authorList>
            <person name="Wyatt N.A."/>
            <person name="Spanner R.E."/>
            <person name="Bolton M.D."/>
        </authorList>
    </citation>
    <scope>NUCLEOTIDE SEQUENCE [LARGE SCALE GENOMIC DNA]</scope>
    <source>
        <strain evidence="6">Cb09-40</strain>
    </source>
</reference>
<feature type="region of interest" description="Disordered" evidence="4">
    <location>
        <begin position="181"/>
        <end position="216"/>
    </location>
</feature>
<dbReference type="GO" id="GO:0000172">
    <property type="term" value="C:ribonuclease MRP complex"/>
    <property type="evidence" value="ECO:0007669"/>
    <property type="project" value="InterPro"/>
</dbReference>
<reference evidence="5 7" key="1">
    <citation type="submission" date="2015-10" db="EMBL/GenBank/DDBJ databases">
        <title>The cercosporin biosynthetic gene cluster was horizontally transferred to several fungal lineages and shown to be expanded in Cercospora beticola based on microsynteny with recipient genomes.</title>
        <authorList>
            <person name="De Jonge R."/>
            <person name="Ebert M.K."/>
            <person name="Suttle J.C."/>
            <person name="Jurick Ii W.M."/>
            <person name="Secor G.A."/>
            <person name="Thomma B.P."/>
            <person name="Van De Peer Y."/>
            <person name="Bolton M.D."/>
        </authorList>
    </citation>
    <scope>NUCLEOTIDE SEQUENCE [LARGE SCALE GENOMIC DNA]</scope>
    <source>
        <strain evidence="5 7">09-40</strain>
    </source>
</reference>
<dbReference type="Proteomes" id="UP001302367">
    <property type="component" value="Chromosome 2"/>
</dbReference>
<name>A0A2G5GM21_CERBT</name>
<dbReference type="GO" id="GO:0005655">
    <property type="term" value="C:nucleolar ribonuclease P complex"/>
    <property type="evidence" value="ECO:0007669"/>
    <property type="project" value="InterPro"/>
</dbReference>
<keyword evidence="3" id="KW-0539">Nucleus</keyword>
<feature type="region of interest" description="Disordered" evidence="4">
    <location>
        <begin position="84"/>
        <end position="103"/>
    </location>
</feature>
<dbReference type="GO" id="GO:0000294">
    <property type="term" value="P:nuclear-transcribed mRNA catabolic process, RNase MRP-dependent"/>
    <property type="evidence" value="ECO:0007669"/>
    <property type="project" value="TreeGrafter"/>
</dbReference>
<keyword evidence="2" id="KW-0819">tRNA processing</keyword>
<proteinExistence type="predicted"/>
<dbReference type="InterPro" id="IPR036882">
    <property type="entry name" value="Alba-like_dom_sf"/>
</dbReference>
<dbReference type="EMBL" id="LKMD01000228">
    <property type="protein sequence ID" value="PIA81331.1"/>
    <property type="molecule type" value="Genomic_DNA"/>
</dbReference>
<dbReference type="GO" id="GO:0000171">
    <property type="term" value="F:ribonuclease MRP activity"/>
    <property type="evidence" value="ECO:0007669"/>
    <property type="project" value="TreeGrafter"/>
</dbReference>
<sequence length="236" mass="26726">MAEKVLTGRINKRSRRRNAGQKLPTLPPDARVTKRPLLHPALPSPYAGSTQQKVIYVSNKTPFMSAVKRVEKLLHLSDKRLVQSATQRSKDAQKTRRRSEREADDILSIAKELENAKSNVNEREQVVLKGTGKAISKVMELGLWFQQRDEYQTTLRTGTVGAIDDVHYQQDEKEADVDANGCESAQKEAEDSVKASTRPTSRVVKHEERVNEDGKTEVEETRIRQLSVLELRVSLR</sequence>
<evidence type="ECO:0000313" key="7">
    <source>
        <dbReference type="Proteomes" id="UP000230605"/>
    </source>
</evidence>
<keyword evidence="8" id="KW-1185">Reference proteome</keyword>
<organism evidence="5 7">
    <name type="scientific">Cercospora beticola</name>
    <name type="common">Sugarbeet leaf spot fungus</name>
    <dbReference type="NCBI Taxonomy" id="122368"/>
    <lineage>
        <taxon>Eukaryota</taxon>
        <taxon>Fungi</taxon>
        <taxon>Dikarya</taxon>
        <taxon>Ascomycota</taxon>
        <taxon>Pezizomycotina</taxon>
        <taxon>Dothideomycetes</taxon>
        <taxon>Dothideomycetidae</taxon>
        <taxon>Mycosphaerellales</taxon>
        <taxon>Mycosphaerellaceae</taxon>
        <taxon>Cercospora</taxon>
    </lineage>
</organism>
<evidence type="ECO:0000313" key="6">
    <source>
        <dbReference type="EMBL" id="WPA97557.1"/>
    </source>
</evidence>
<feature type="compositionally biased region" description="Basic residues" evidence="4">
    <location>
        <begin position="10"/>
        <end position="19"/>
    </location>
</feature>
<dbReference type="OrthoDB" id="5416589at2759"/>
<dbReference type="PANTHER" id="PTHR28256:SF1">
    <property type="entry name" value="RIBONUCLEASES P_MRP PROTEIN SUBUNIT POP7"/>
    <property type="match status" value="1"/>
</dbReference>
<evidence type="ECO:0000313" key="8">
    <source>
        <dbReference type="Proteomes" id="UP001302367"/>
    </source>
</evidence>
<dbReference type="Gene3D" id="3.30.110.20">
    <property type="entry name" value="Alba-like domain"/>
    <property type="match status" value="1"/>
</dbReference>
<gene>
    <name evidence="5" type="ORF">CB0940_12163</name>
    <name evidence="6" type="ORF">RHO25_002167</name>
</gene>
<dbReference type="GO" id="GO:0001682">
    <property type="term" value="P:tRNA 5'-leader removal"/>
    <property type="evidence" value="ECO:0007669"/>
    <property type="project" value="InterPro"/>
</dbReference>
<feature type="region of interest" description="Disordered" evidence="4">
    <location>
        <begin position="1"/>
        <end position="32"/>
    </location>
</feature>
<evidence type="ECO:0000256" key="4">
    <source>
        <dbReference type="SAM" id="MobiDB-lite"/>
    </source>
</evidence>
<comment type="subcellular location">
    <subcellularLocation>
        <location evidence="1">Nucleus</location>
    </subcellularLocation>
</comment>
<dbReference type="InterPro" id="IPR020241">
    <property type="entry name" value="RNase_P/MRP_Pop7_fungi"/>
</dbReference>
<dbReference type="GO" id="GO:0003723">
    <property type="term" value="F:RNA binding"/>
    <property type="evidence" value="ECO:0007669"/>
    <property type="project" value="TreeGrafter"/>
</dbReference>
<dbReference type="EMBL" id="CP134185">
    <property type="protein sequence ID" value="WPA97557.1"/>
    <property type="molecule type" value="Genomic_DNA"/>
</dbReference>
<dbReference type="GO" id="GO:0034965">
    <property type="term" value="P:intronic box C/D snoRNA processing"/>
    <property type="evidence" value="ECO:0007669"/>
    <property type="project" value="TreeGrafter"/>
</dbReference>
<accession>A0A2G5GM21</accession>
<protein>
    <submittedName>
        <fullName evidence="5">Uncharacterized protein</fullName>
    </submittedName>
</protein>
<dbReference type="Pfam" id="PF12328">
    <property type="entry name" value="Rpp20"/>
    <property type="match status" value="1"/>
</dbReference>
<evidence type="ECO:0000256" key="3">
    <source>
        <dbReference type="ARBA" id="ARBA00023242"/>
    </source>
</evidence>
<evidence type="ECO:0000313" key="5">
    <source>
        <dbReference type="EMBL" id="PIA81331.1"/>
    </source>
</evidence>